<evidence type="ECO:0000313" key="2">
    <source>
        <dbReference type="Proteomes" id="UP000827092"/>
    </source>
</evidence>
<dbReference type="Proteomes" id="UP000827092">
    <property type="component" value="Unassembled WGS sequence"/>
</dbReference>
<gene>
    <name evidence="1" type="ORF">JTE90_020391</name>
</gene>
<reference evidence="1 2" key="1">
    <citation type="journal article" date="2022" name="Nat. Ecol. Evol.">
        <title>A masculinizing supergene underlies an exaggerated male reproductive morph in a spider.</title>
        <authorList>
            <person name="Hendrickx F."/>
            <person name="De Corte Z."/>
            <person name="Sonet G."/>
            <person name="Van Belleghem S.M."/>
            <person name="Kostlbacher S."/>
            <person name="Vangestel C."/>
        </authorList>
    </citation>
    <scope>NUCLEOTIDE SEQUENCE [LARGE SCALE GENOMIC DNA]</scope>
    <source>
        <strain evidence="1">W744_W776</strain>
    </source>
</reference>
<organism evidence="1 2">
    <name type="scientific">Oedothorax gibbosus</name>
    <dbReference type="NCBI Taxonomy" id="931172"/>
    <lineage>
        <taxon>Eukaryota</taxon>
        <taxon>Metazoa</taxon>
        <taxon>Ecdysozoa</taxon>
        <taxon>Arthropoda</taxon>
        <taxon>Chelicerata</taxon>
        <taxon>Arachnida</taxon>
        <taxon>Araneae</taxon>
        <taxon>Araneomorphae</taxon>
        <taxon>Entelegynae</taxon>
        <taxon>Araneoidea</taxon>
        <taxon>Linyphiidae</taxon>
        <taxon>Erigoninae</taxon>
        <taxon>Oedothorax</taxon>
    </lineage>
</organism>
<comment type="caution">
    <text evidence="1">The sequence shown here is derived from an EMBL/GenBank/DDBJ whole genome shotgun (WGS) entry which is preliminary data.</text>
</comment>
<sequence>MNSSTTSIRTKGAKDIFKKKKTAVCVVVNCWHPHSPQASIDSITGFNTKTGLAKGGGRRGVCLYYNNECKGRRGWFGLMPVNVRSESLFSPQLRNHGERV</sequence>
<name>A0AAV6UDC4_9ARAC</name>
<accession>A0AAV6UDC4</accession>
<evidence type="ECO:0000313" key="1">
    <source>
        <dbReference type="EMBL" id="KAG8182472.1"/>
    </source>
</evidence>
<keyword evidence="2" id="KW-1185">Reference proteome</keyword>
<dbReference type="AlphaFoldDB" id="A0AAV6UDC4"/>
<proteinExistence type="predicted"/>
<dbReference type="EMBL" id="JAFNEN010000461">
    <property type="protein sequence ID" value="KAG8182472.1"/>
    <property type="molecule type" value="Genomic_DNA"/>
</dbReference>
<protein>
    <submittedName>
        <fullName evidence="1">Uncharacterized protein</fullName>
    </submittedName>
</protein>